<evidence type="ECO:0000313" key="3">
    <source>
        <dbReference type="Proteomes" id="UP000639338"/>
    </source>
</evidence>
<dbReference type="PANTHER" id="PTHR21879:SF10">
    <property type="entry name" value="LP14110P"/>
    <property type="match status" value="1"/>
</dbReference>
<name>A0A835CNZ6_APHGI</name>
<dbReference type="Proteomes" id="UP000639338">
    <property type="component" value="Unassembled WGS sequence"/>
</dbReference>
<dbReference type="PANTHER" id="PTHR21879">
    <property type="entry name" value="FI03362P-RELATED-RELATED"/>
    <property type="match status" value="1"/>
</dbReference>
<dbReference type="GO" id="GO:0016020">
    <property type="term" value="C:membrane"/>
    <property type="evidence" value="ECO:0007669"/>
    <property type="project" value="TreeGrafter"/>
</dbReference>
<comment type="caution">
    <text evidence="2">The sequence shown here is derived from an EMBL/GenBank/DDBJ whole genome shotgun (WGS) entry which is preliminary data.</text>
</comment>
<proteinExistence type="predicted"/>
<evidence type="ECO:0000256" key="1">
    <source>
        <dbReference type="SAM" id="Phobius"/>
    </source>
</evidence>
<keyword evidence="3" id="KW-1185">Reference proteome</keyword>
<dbReference type="AlphaFoldDB" id="A0A835CNZ6"/>
<dbReference type="InterPro" id="IPR012464">
    <property type="entry name" value="DUF1676"/>
</dbReference>
<dbReference type="OrthoDB" id="8196390at2759"/>
<gene>
    <name evidence="2" type="ORF">HCN44_003453</name>
</gene>
<keyword evidence="1" id="KW-0472">Membrane</keyword>
<dbReference type="EMBL" id="JACMRX010000006">
    <property type="protein sequence ID" value="KAF7987590.1"/>
    <property type="molecule type" value="Genomic_DNA"/>
</dbReference>
<feature type="transmembrane region" description="Helical" evidence="1">
    <location>
        <begin position="165"/>
        <end position="183"/>
    </location>
</feature>
<feature type="transmembrane region" description="Helical" evidence="1">
    <location>
        <begin position="134"/>
        <end position="159"/>
    </location>
</feature>
<sequence>MSQECKNGDLVECFKSRLIGLIINLFDQPEQFYSKNVKDAFLRKNFVFEIYRQPYQYSGSVRSNKFELDQSMEFSVEKTDSFIKTSVVKTDVPPPRMRGIEVYAPRFLDEIADEIDTLENKKDSLFSRHRLRELLIPMLIVLKLFKLKLLLFLPLILSFASLKKFLGFMAIVIPALIGFFKLCKPIMSNYQPPVYTKNGLGSYSHHTETVTHGYPVHQNSYDDDDATDYHSDGVSFGQNLAYHGQKKY</sequence>
<reference evidence="2 3" key="1">
    <citation type="submission" date="2020-08" db="EMBL/GenBank/DDBJ databases">
        <title>Aphidius gifuensis genome sequencing and assembly.</title>
        <authorList>
            <person name="Du Z."/>
        </authorList>
    </citation>
    <scope>NUCLEOTIDE SEQUENCE [LARGE SCALE GENOMIC DNA]</scope>
    <source>
        <strain evidence="2">YNYX2018</strain>
        <tissue evidence="2">Adults</tissue>
    </source>
</reference>
<evidence type="ECO:0000313" key="2">
    <source>
        <dbReference type="EMBL" id="KAF7987590.1"/>
    </source>
</evidence>
<keyword evidence="1" id="KW-0812">Transmembrane</keyword>
<accession>A0A835CNZ6</accession>
<dbReference type="Pfam" id="PF07898">
    <property type="entry name" value="DUF1676"/>
    <property type="match status" value="1"/>
</dbReference>
<protein>
    <submittedName>
        <fullName evidence="2">Uncharacterized protein</fullName>
    </submittedName>
</protein>
<keyword evidence="1" id="KW-1133">Transmembrane helix</keyword>
<organism evidence="2 3">
    <name type="scientific">Aphidius gifuensis</name>
    <name type="common">Parasitoid wasp</name>
    <dbReference type="NCBI Taxonomy" id="684658"/>
    <lineage>
        <taxon>Eukaryota</taxon>
        <taxon>Metazoa</taxon>
        <taxon>Ecdysozoa</taxon>
        <taxon>Arthropoda</taxon>
        <taxon>Hexapoda</taxon>
        <taxon>Insecta</taxon>
        <taxon>Pterygota</taxon>
        <taxon>Neoptera</taxon>
        <taxon>Endopterygota</taxon>
        <taxon>Hymenoptera</taxon>
        <taxon>Apocrita</taxon>
        <taxon>Ichneumonoidea</taxon>
        <taxon>Braconidae</taxon>
        <taxon>Aphidiinae</taxon>
        <taxon>Aphidius</taxon>
    </lineage>
</organism>